<feature type="signal peptide" evidence="1">
    <location>
        <begin position="1"/>
        <end position="19"/>
    </location>
</feature>
<gene>
    <name evidence="2" type="ORF">PF008_g2764</name>
</gene>
<reference evidence="2 3" key="1">
    <citation type="submission" date="2018-09" db="EMBL/GenBank/DDBJ databases">
        <title>Genomic investigation of the strawberry pathogen Phytophthora fragariae indicates pathogenicity is determined by transcriptional variation in three key races.</title>
        <authorList>
            <person name="Adams T.M."/>
            <person name="Armitage A.D."/>
            <person name="Sobczyk M.K."/>
            <person name="Bates H.J."/>
            <person name="Dunwell J.M."/>
            <person name="Nellist C.F."/>
            <person name="Harrison R.J."/>
        </authorList>
    </citation>
    <scope>NUCLEOTIDE SEQUENCE [LARGE SCALE GENOMIC DNA]</scope>
    <source>
        <strain evidence="2 3">NOV-77</strain>
    </source>
</reference>
<dbReference type="AlphaFoldDB" id="A0A6G0SGH1"/>
<dbReference type="EMBL" id="QXFY01000079">
    <property type="protein sequence ID" value="KAE9358268.1"/>
    <property type="molecule type" value="Genomic_DNA"/>
</dbReference>
<evidence type="ECO:0000313" key="2">
    <source>
        <dbReference type="EMBL" id="KAE9358268.1"/>
    </source>
</evidence>
<sequence>MSVTTAAIMATVLLTQTSSVGVNLPFQSRPLRALRILTAPLAATRPPASGKISFRAQHRRSPSSPALVYSILTR</sequence>
<feature type="chain" id="PRO_5026265784" description="RxLR effector protein" evidence="1">
    <location>
        <begin position="20"/>
        <end position="74"/>
    </location>
</feature>
<proteinExistence type="predicted"/>
<evidence type="ECO:0000256" key="1">
    <source>
        <dbReference type="SAM" id="SignalP"/>
    </source>
</evidence>
<name>A0A6G0SGH1_9STRA</name>
<dbReference type="Proteomes" id="UP000486351">
    <property type="component" value="Unassembled WGS sequence"/>
</dbReference>
<keyword evidence="1" id="KW-0732">Signal</keyword>
<organism evidence="2 3">
    <name type="scientific">Phytophthora fragariae</name>
    <dbReference type="NCBI Taxonomy" id="53985"/>
    <lineage>
        <taxon>Eukaryota</taxon>
        <taxon>Sar</taxon>
        <taxon>Stramenopiles</taxon>
        <taxon>Oomycota</taxon>
        <taxon>Peronosporomycetes</taxon>
        <taxon>Peronosporales</taxon>
        <taxon>Peronosporaceae</taxon>
        <taxon>Phytophthora</taxon>
    </lineage>
</organism>
<evidence type="ECO:0008006" key="4">
    <source>
        <dbReference type="Google" id="ProtNLM"/>
    </source>
</evidence>
<accession>A0A6G0SGH1</accession>
<protein>
    <recommendedName>
        <fullName evidence="4">RxLR effector protein</fullName>
    </recommendedName>
</protein>
<evidence type="ECO:0000313" key="3">
    <source>
        <dbReference type="Proteomes" id="UP000486351"/>
    </source>
</evidence>
<comment type="caution">
    <text evidence="2">The sequence shown here is derived from an EMBL/GenBank/DDBJ whole genome shotgun (WGS) entry which is preliminary data.</text>
</comment>